<organism evidence="1 2">
    <name type="scientific">Glomus cerebriforme</name>
    <dbReference type="NCBI Taxonomy" id="658196"/>
    <lineage>
        <taxon>Eukaryota</taxon>
        <taxon>Fungi</taxon>
        <taxon>Fungi incertae sedis</taxon>
        <taxon>Mucoromycota</taxon>
        <taxon>Glomeromycotina</taxon>
        <taxon>Glomeromycetes</taxon>
        <taxon>Glomerales</taxon>
        <taxon>Glomeraceae</taxon>
        <taxon>Glomus</taxon>
    </lineage>
</organism>
<sequence length="134" mass="15904">MTSNYNNENIDTWVLDHLVIFSDSIIALKSFHKYIAKEIVNKTKLLHEMEIFNFLALPKEKNLDFHADLAEVSTLKEFLRMVPYIDPQHLKRPTNNDHYKANKEITISDTPIDYINIYTRCWQDNPIINKYFSI</sequence>
<evidence type="ECO:0000313" key="2">
    <source>
        <dbReference type="Proteomes" id="UP000265703"/>
    </source>
</evidence>
<gene>
    <name evidence="1" type="ORF">C1645_832840</name>
</gene>
<dbReference type="AlphaFoldDB" id="A0A397SJ90"/>
<evidence type="ECO:0000313" key="1">
    <source>
        <dbReference type="EMBL" id="RIA84047.1"/>
    </source>
</evidence>
<dbReference type="Proteomes" id="UP000265703">
    <property type="component" value="Unassembled WGS sequence"/>
</dbReference>
<reference evidence="1 2" key="1">
    <citation type="submission" date="2018-06" db="EMBL/GenBank/DDBJ databases">
        <title>Comparative genomics reveals the genomic features of Rhizophagus irregularis, R. cerebriforme, R. diaphanum and Gigaspora rosea, and their symbiotic lifestyle signature.</title>
        <authorList>
            <person name="Morin E."/>
            <person name="San Clemente H."/>
            <person name="Chen E.C.H."/>
            <person name="De La Providencia I."/>
            <person name="Hainaut M."/>
            <person name="Kuo A."/>
            <person name="Kohler A."/>
            <person name="Murat C."/>
            <person name="Tang N."/>
            <person name="Roy S."/>
            <person name="Loubradou J."/>
            <person name="Henrissat B."/>
            <person name="Grigoriev I.V."/>
            <person name="Corradi N."/>
            <person name="Roux C."/>
            <person name="Martin F.M."/>
        </authorList>
    </citation>
    <scope>NUCLEOTIDE SEQUENCE [LARGE SCALE GENOMIC DNA]</scope>
    <source>
        <strain evidence="1 2">DAOM 227022</strain>
    </source>
</reference>
<dbReference type="OrthoDB" id="2353542at2759"/>
<name>A0A397SJ90_9GLOM</name>
<keyword evidence="2" id="KW-1185">Reference proteome</keyword>
<protein>
    <submittedName>
        <fullName evidence="1">Uncharacterized protein</fullName>
    </submittedName>
</protein>
<dbReference type="EMBL" id="QKYT01000521">
    <property type="protein sequence ID" value="RIA84047.1"/>
    <property type="molecule type" value="Genomic_DNA"/>
</dbReference>
<proteinExistence type="predicted"/>
<accession>A0A397SJ90</accession>
<comment type="caution">
    <text evidence="1">The sequence shown here is derived from an EMBL/GenBank/DDBJ whole genome shotgun (WGS) entry which is preliminary data.</text>
</comment>